<gene>
    <name evidence="13" type="ORF">D9Q98_007523</name>
</gene>
<proteinExistence type="inferred from homology"/>
<feature type="transmembrane region" description="Helical" evidence="10">
    <location>
        <begin position="395"/>
        <end position="413"/>
    </location>
</feature>
<feature type="region of interest" description="Disordered" evidence="11">
    <location>
        <begin position="419"/>
        <end position="439"/>
    </location>
</feature>
<dbReference type="OrthoDB" id="1689333at2759"/>
<comment type="subcellular location">
    <subcellularLocation>
        <location evidence="1 10">Endoplasmic reticulum membrane</location>
        <topology evidence="1 10">Multi-pass membrane protein</topology>
    </subcellularLocation>
</comment>
<evidence type="ECO:0000256" key="11">
    <source>
        <dbReference type="SAM" id="MobiDB-lite"/>
    </source>
</evidence>
<feature type="transmembrane region" description="Helical" evidence="10">
    <location>
        <begin position="146"/>
        <end position="162"/>
    </location>
</feature>
<keyword evidence="7 10" id="KW-0256">Endoplasmic reticulum</keyword>
<organism evidence="13 14">
    <name type="scientific">Chlorella vulgaris</name>
    <name type="common">Green alga</name>
    <dbReference type="NCBI Taxonomy" id="3077"/>
    <lineage>
        <taxon>Eukaryota</taxon>
        <taxon>Viridiplantae</taxon>
        <taxon>Chlorophyta</taxon>
        <taxon>core chlorophytes</taxon>
        <taxon>Trebouxiophyceae</taxon>
        <taxon>Chlorellales</taxon>
        <taxon>Chlorellaceae</taxon>
        <taxon>Chlorella clade</taxon>
        <taxon>Chlorella</taxon>
    </lineage>
</organism>
<feature type="compositionally biased region" description="Basic residues" evidence="11">
    <location>
        <begin position="426"/>
        <end position="438"/>
    </location>
</feature>
<evidence type="ECO:0000256" key="8">
    <source>
        <dbReference type="ARBA" id="ARBA00022989"/>
    </source>
</evidence>
<evidence type="ECO:0000256" key="10">
    <source>
        <dbReference type="RuleBase" id="RU363110"/>
    </source>
</evidence>
<feature type="transmembrane region" description="Helical" evidence="10">
    <location>
        <begin position="168"/>
        <end position="193"/>
    </location>
</feature>
<evidence type="ECO:0000256" key="5">
    <source>
        <dbReference type="ARBA" id="ARBA00022679"/>
    </source>
</evidence>
<evidence type="ECO:0000256" key="6">
    <source>
        <dbReference type="ARBA" id="ARBA00022692"/>
    </source>
</evidence>
<comment type="pathway">
    <text evidence="2 10">Protein modification; protein glycosylation.</text>
</comment>
<comment type="similarity">
    <text evidence="3 10">Belongs to the ALG6/ALG8 glucosyltransferase family.</text>
</comment>
<evidence type="ECO:0000256" key="2">
    <source>
        <dbReference type="ARBA" id="ARBA00004922"/>
    </source>
</evidence>
<feature type="transmembrane region" description="Helical" evidence="10">
    <location>
        <begin position="370"/>
        <end position="389"/>
    </location>
</feature>
<feature type="signal peptide" evidence="12">
    <location>
        <begin position="1"/>
        <end position="18"/>
    </location>
</feature>
<evidence type="ECO:0000313" key="14">
    <source>
        <dbReference type="Proteomes" id="UP001055712"/>
    </source>
</evidence>
<feature type="transmembrane region" description="Helical" evidence="10">
    <location>
        <begin position="323"/>
        <end position="340"/>
    </location>
</feature>
<evidence type="ECO:0000256" key="3">
    <source>
        <dbReference type="ARBA" id="ARBA00008715"/>
    </source>
</evidence>
<dbReference type="PANTHER" id="PTHR12413:SF2">
    <property type="entry name" value="DOLICHYL PYROPHOSPHATE GLC1MAN9GLCNAC2 ALPHA-1,3-GLUCOSYLTRANSFERASE-RELATED"/>
    <property type="match status" value="1"/>
</dbReference>
<evidence type="ECO:0000313" key="13">
    <source>
        <dbReference type="EMBL" id="KAI3428699.1"/>
    </source>
</evidence>
<dbReference type="Proteomes" id="UP001055712">
    <property type="component" value="Unassembled WGS sequence"/>
</dbReference>
<dbReference type="GO" id="GO:0042283">
    <property type="term" value="F:dolichyl pyrophosphate Glc1Man9GlcNAc2 alpha-1,3-glucosyltransferase activity"/>
    <property type="evidence" value="ECO:0007669"/>
    <property type="project" value="TreeGrafter"/>
</dbReference>
<keyword evidence="14" id="KW-1185">Reference proteome</keyword>
<feature type="transmembrane region" description="Helical" evidence="10">
    <location>
        <begin position="475"/>
        <end position="494"/>
    </location>
</feature>
<evidence type="ECO:0000256" key="7">
    <source>
        <dbReference type="ARBA" id="ARBA00022824"/>
    </source>
</evidence>
<dbReference type="GO" id="GO:0006487">
    <property type="term" value="P:protein N-linked glycosylation"/>
    <property type="evidence" value="ECO:0007669"/>
    <property type="project" value="TreeGrafter"/>
</dbReference>
<keyword evidence="9 10" id="KW-0472">Membrane</keyword>
<reference evidence="13" key="1">
    <citation type="journal article" date="2019" name="Plant J.">
        <title>Chlorella vulgaris genome assembly and annotation reveals the molecular basis for metabolic acclimation to high light conditions.</title>
        <authorList>
            <person name="Cecchin M."/>
            <person name="Marcolungo L."/>
            <person name="Rossato M."/>
            <person name="Girolomoni L."/>
            <person name="Cosentino E."/>
            <person name="Cuine S."/>
            <person name="Li-Beisson Y."/>
            <person name="Delledonne M."/>
            <person name="Ballottari M."/>
        </authorList>
    </citation>
    <scope>NUCLEOTIDE SEQUENCE</scope>
    <source>
        <strain evidence="13">211/11P</strain>
    </source>
</reference>
<evidence type="ECO:0000256" key="12">
    <source>
        <dbReference type="SAM" id="SignalP"/>
    </source>
</evidence>
<comment type="caution">
    <text evidence="13">The sequence shown here is derived from an EMBL/GenBank/DDBJ whole genome shotgun (WGS) entry which is preliminary data.</text>
</comment>
<feature type="chain" id="PRO_5038680664" description="Alpha-1,3-glucosyltransferase" evidence="12">
    <location>
        <begin position="19"/>
        <end position="501"/>
    </location>
</feature>
<keyword evidence="12" id="KW-0732">Signal</keyword>
<keyword evidence="6 10" id="KW-0812">Transmembrane</keyword>
<keyword evidence="5 10" id="KW-0808">Transferase</keyword>
<dbReference type="GO" id="GO:0005789">
    <property type="term" value="C:endoplasmic reticulum membrane"/>
    <property type="evidence" value="ECO:0007669"/>
    <property type="project" value="UniProtKB-SubCell"/>
</dbReference>
<accession>A0A9D4YVV3</accession>
<evidence type="ECO:0000256" key="4">
    <source>
        <dbReference type="ARBA" id="ARBA00022676"/>
    </source>
</evidence>
<dbReference type="AlphaFoldDB" id="A0A9D4YVV3"/>
<name>A0A9D4YVV3_CHLVU</name>
<reference evidence="13" key="2">
    <citation type="submission" date="2020-11" db="EMBL/GenBank/DDBJ databases">
        <authorList>
            <person name="Cecchin M."/>
            <person name="Marcolungo L."/>
            <person name="Rossato M."/>
            <person name="Girolomoni L."/>
            <person name="Cosentino E."/>
            <person name="Cuine S."/>
            <person name="Li-Beisson Y."/>
            <person name="Delledonne M."/>
            <person name="Ballottari M."/>
        </authorList>
    </citation>
    <scope>NUCLEOTIDE SEQUENCE</scope>
    <source>
        <strain evidence="13">211/11P</strain>
        <tissue evidence="13">Whole cell</tissue>
    </source>
</reference>
<feature type="transmembrane region" description="Helical" evidence="10">
    <location>
        <begin position="346"/>
        <end position="363"/>
    </location>
</feature>
<evidence type="ECO:0000256" key="1">
    <source>
        <dbReference type="ARBA" id="ARBA00004477"/>
    </source>
</evidence>
<protein>
    <recommendedName>
        <fullName evidence="10">Alpha-1,3-glucosyltransferase</fullName>
        <ecNumber evidence="10">2.4.1.-</ecNumber>
    </recommendedName>
</protein>
<feature type="transmembrane region" description="Helical" evidence="10">
    <location>
        <begin position="205"/>
        <end position="227"/>
    </location>
</feature>
<dbReference type="EC" id="2.4.1.-" evidence="10"/>
<sequence length="501" mass="55209">MDPAILILMAVTGLKVLLMPSYRSTDFEVHRNWLAITHSLPVKQWYHEATSEWTLDYPPFFAWFEWALSQAAALVDPAMLVVSNLDYASPATVLFQRLSVMATESVLLVASWHATRHQVRSVRLAALFLTAANPGLLMVDHMHFQYNGMLLGIFVLSLVAAAEERHLLAALLFAVLLNLKHIFLYAAPAFFIYLLRRYCRGPQALLRFGSLATIVSATFAASFGPFVAAGQLPQLASRLFPFARGLCHAYWAPNMWALYAAYDKLLSIVFGVKSSAASMTGGLVGVAEFAVLPQVGSAATALWTLIAMSPCLLRIWKRPEPKDFPAAVLYCTFCSFMLGYHVHEKAVLMISVPMGVLAAAGLMPGSRAEALSDFLFLNTVGCYSLFPLLFGAEEYPIKVLLLATFTVVSGTWLPQLPLEGDGGGKRGSRAKKGGKAAKGRPLLPRHERLYLWGLVAVEVATSWVLPPLLKQRLPFLPLMAVSLYCSLGMMYCWVKLGLRCW</sequence>
<feature type="transmembrane region" description="Helical" evidence="10">
    <location>
        <begin position="239"/>
        <end position="262"/>
    </location>
</feature>
<keyword evidence="4 10" id="KW-0328">Glycosyltransferase</keyword>
<dbReference type="InterPro" id="IPR004856">
    <property type="entry name" value="Glyco_trans_ALG6/ALG8"/>
</dbReference>
<dbReference type="Pfam" id="PF03155">
    <property type="entry name" value="Alg6_Alg8"/>
    <property type="match status" value="1"/>
</dbReference>
<evidence type="ECO:0000256" key="9">
    <source>
        <dbReference type="ARBA" id="ARBA00023136"/>
    </source>
</evidence>
<dbReference type="PANTHER" id="PTHR12413">
    <property type="entry name" value="DOLICHYL GLYCOSYLTRANSFERASE"/>
    <property type="match status" value="1"/>
</dbReference>
<dbReference type="EMBL" id="SIDB01000009">
    <property type="protein sequence ID" value="KAI3428699.1"/>
    <property type="molecule type" value="Genomic_DNA"/>
</dbReference>
<keyword evidence="8 10" id="KW-1133">Transmembrane helix</keyword>